<evidence type="ECO:0000313" key="1">
    <source>
        <dbReference type="Proteomes" id="UP000504633"/>
    </source>
</evidence>
<dbReference type="AlphaFoldDB" id="A0A6J2SSR1"/>
<reference evidence="2" key="1">
    <citation type="submission" date="2025-08" db="UniProtKB">
        <authorList>
            <consortium name="RefSeq"/>
        </authorList>
    </citation>
    <scope>IDENTIFICATION</scope>
    <source>
        <strain evidence="2">15085-1641.00</strain>
        <tissue evidence="2">Whole body</tissue>
    </source>
</reference>
<keyword evidence="1" id="KW-1185">Reference proteome</keyword>
<protein>
    <submittedName>
        <fullName evidence="2">Uncharacterized protein LOC111596212</fullName>
    </submittedName>
</protein>
<dbReference type="OrthoDB" id="7862828at2759"/>
<dbReference type="Proteomes" id="UP000504633">
    <property type="component" value="Unplaced"/>
</dbReference>
<organism evidence="1 2">
    <name type="scientific">Drosophila hydei</name>
    <name type="common">Fruit fly</name>
    <dbReference type="NCBI Taxonomy" id="7224"/>
    <lineage>
        <taxon>Eukaryota</taxon>
        <taxon>Metazoa</taxon>
        <taxon>Ecdysozoa</taxon>
        <taxon>Arthropoda</taxon>
        <taxon>Hexapoda</taxon>
        <taxon>Insecta</taxon>
        <taxon>Pterygota</taxon>
        <taxon>Neoptera</taxon>
        <taxon>Endopterygota</taxon>
        <taxon>Diptera</taxon>
        <taxon>Brachycera</taxon>
        <taxon>Muscomorpha</taxon>
        <taxon>Ephydroidea</taxon>
        <taxon>Drosophilidae</taxon>
        <taxon>Drosophila</taxon>
    </lineage>
</organism>
<dbReference type="OMA" id="WQTFPKL"/>
<gene>
    <name evidence="2" type="primary">LOC111596212</name>
</gene>
<name>A0A6J2SSR1_DROHY</name>
<proteinExistence type="predicted"/>
<dbReference type="GeneID" id="111596212"/>
<accession>A0A6J2SSR1</accession>
<evidence type="ECO:0000313" key="2">
    <source>
        <dbReference type="RefSeq" id="XP_030080803.1"/>
    </source>
</evidence>
<sequence length="57" mass="6660">MKIKWQTFPKLFVVLPILHYVLSMIVHAESEEHKRKKELAEKANSKAKTVLEIPTET</sequence>
<dbReference type="KEGG" id="dhe:111596212"/>
<dbReference type="RefSeq" id="XP_030080803.1">
    <property type="nucleotide sequence ID" value="XM_030224943.1"/>
</dbReference>